<dbReference type="FunFam" id="3.40.50.150:FF:000596">
    <property type="entry name" value="Caffeic acid O-methyltransferase"/>
    <property type="match status" value="1"/>
</dbReference>
<dbReference type="Pfam" id="PF08100">
    <property type="entry name" value="Dimerisation"/>
    <property type="match status" value="1"/>
</dbReference>
<dbReference type="InterPro" id="IPR029063">
    <property type="entry name" value="SAM-dependent_MTases_sf"/>
</dbReference>
<organism evidence="7 8">
    <name type="scientific">Canavalia gladiata</name>
    <name type="common">Sword bean</name>
    <name type="synonym">Dolichos gladiatus</name>
    <dbReference type="NCBI Taxonomy" id="3824"/>
    <lineage>
        <taxon>Eukaryota</taxon>
        <taxon>Viridiplantae</taxon>
        <taxon>Streptophyta</taxon>
        <taxon>Embryophyta</taxon>
        <taxon>Tracheophyta</taxon>
        <taxon>Spermatophyta</taxon>
        <taxon>Magnoliopsida</taxon>
        <taxon>eudicotyledons</taxon>
        <taxon>Gunneridae</taxon>
        <taxon>Pentapetalae</taxon>
        <taxon>rosids</taxon>
        <taxon>fabids</taxon>
        <taxon>Fabales</taxon>
        <taxon>Fabaceae</taxon>
        <taxon>Papilionoideae</taxon>
        <taxon>50 kb inversion clade</taxon>
        <taxon>NPAAA clade</taxon>
        <taxon>indigoferoid/millettioid clade</taxon>
        <taxon>Phaseoleae</taxon>
        <taxon>Canavalia</taxon>
    </lineage>
</organism>
<proteinExistence type="predicted"/>
<dbReference type="PROSITE" id="PS51683">
    <property type="entry name" value="SAM_OMT_II"/>
    <property type="match status" value="1"/>
</dbReference>
<evidence type="ECO:0000313" key="8">
    <source>
        <dbReference type="Proteomes" id="UP001367508"/>
    </source>
</evidence>
<protein>
    <submittedName>
        <fullName evidence="7">Uncharacterized protein</fullName>
    </submittedName>
</protein>
<dbReference type="Gene3D" id="1.10.10.10">
    <property type="entry name" value="Winged helix-like DNA-binding domain superfamily/Winged helix DNA-binding domain"/>
    <property type="match status" value="1"/>
</dbReference>
<accession>A0AAN9QRB3</accession>
<dbReference type="AlphaFoldDB" id="A0AAN9QRB3"/>
<dbReference type="Pfam" id="PF00891">
    <property type="entry name" value="Methyltransf_2"/>
    <property type="match status" value="1"/>
</dbReference>
<dbReference type="PIRSF" id="PIRSF005739">
    <property type="entry name" value="O-mtase"/>
    <property type="match status" value="1"/>
</dbReference>
<dbReference type="GO" id="GO:0008757">
    <property type="term" value="F:S-adenosylmethionine-dependent methyltransferase activity"/>
    <property type="evidence" value="ECO:0007669"/>
    <property type="project" value="UniProtKB-ARBA"/>
</dbReference>
<evidence type="ECO:0000256" key="4">
    <source>
        <dbReference type="PIRSR" id="PIRSR005739-1"/>
    </source>
</evidence>
<evidence type="ECO:0000256" key="1">
    <source>
        <dbReference type="ARBA" id="ARBA00022603"/>
    </source>
</evidence>
<feature type="domain" description="O-methyltransferase C-terminal" evidence="5">
    <location>
        <begin position="138"/>
        <end position="343"/>
    </location>
</feature>
<evidence type="ECO:0000256" key="3">
    <source>
        <dbReference type="ARBA" id="ARBA00022691"/>
    </source>
</evidence>
<feature type="active site" description="Proton acceptor" evidence="4">
    <location>
        <position position="268"/>
    </location>
</feature>
<comment type="caution">
    <text evidence="7">The sequence shown here is derived from an EMBL/GenBank/DDBJ whole genome shotgun (WGS) entry which is preliminary data.</text>
</comment>
<dbReference type="InterPro" id="IPR036390">
    <property type="entry name" value="WH_DNA-bd_sf"/>
</dbReference>
<gene>
    <name evidence="7" type="ORF">VNO77_12866</name>
</gene>
<feature type="domain" description="O-methyltransferase dimerisation" evidence="6">
    <location>
        <begin position="22"/>
        <end position="115"/>
    </location>
</feature>
<keyword evidence="1" id="KW-0489">Methyltransferase</keyword>
<evidence type="ECO:0000259" key="5">
    <source>
        <dbReference type="Pfam" id="PF00891"/>
    </source>
</evidence>
<reference evidence="7 8" key="1">
    <citation type="submission" date="2024-01" db="EMBL/GenBank/DDBJ databases">
        <title>The genomes of 5 underutilized Papilionoideae crops provide insights into root nodulation and disease resistanc.</title>
        <authorList>
            <person name="Jiang F."/>
        </authorList>
    </citation>
    <scope>NUCLEOTIDE SEQUENCE [LARGE SCALE GENOMIC DNA]</scope>
    <source>
        <strain evidence="7">LVBAO_FW01</strain>
        <tissue evidence="7">Leaves</tissue>
    </source>
</reference>
<evidence type="ECO:0000256" key="2">
    <source>
        <dbReference type="ARBA" id="ARBA00022679"/>
    </source>
</evidence>
<name>A0AAN9QRB3_CANGL</name>
<dbReference type="SUPFAM" id="SSF53335">
    <property type="entry name" value="S-adenosyl-L-methionine-dependent methyltransferases"/>
    <property type="match status" value="1"/>
</dbReference>
<dbReference type="FunFam" id="1.10.10.10:FF:000357">
    <property type="entry name" value="Caffeic acid 3-O-methyltransferase"/>
    <property type="match status" value="1"/>
</dbReference>
<dbReference type="SUPFAM" id="SSF46785">
    <property type="entry name" value="Winged helix' DNA-binding domain"/>
    <property type="match status" value="1"/>
</dbReference>
<dbReference type="InterPro" id="IPR012967">
    <property type="entry name" value="COMT_dimerisation"/>
</dbReference>
<sequence length="362" mass="40105">MGSYHGNDEAGEDEACLHAMLLCTSQIFPSVLNAAIELNLFEIIAKATSQGVASMSASEIASKFPNQHLDLPNRIERMLRLLASYSLLTCFTRTIENATTETTYALSPAGKYFVSHETRGCAASFTTFLNYPTVAQIWPNFKDVIIDAEDDLFKKVNGMSMYQCTERDPKMNYLFNKSMANICTIEMNRILGVYKGFEGVSTLVDVGGSTGQNLHMIISKYPKIKGINFDLPQVVEKAPAYPGIHHVGGDMYTNVPQGDAIILKAVLHNWSDEQCITILRNCHNALPEDAKVIVIEFILPETSSEANASKLVSTLDNMMYITNGGKERTEKEYQALCKLSGFSTFQLVSRAFSALGIMEFHK</sequence>
<dbReference type="Proteomes" id="UP001367508">
    <property type="component" value="Unassembled WGS sequence"/>
</dbReference>
<dbReference type="GO" id="GO:0008171">
    <property type="term" value="F:O-methyltransferase activity"/>
    <property type="evidence" value="ECO:0007669"/>
    <property type="project" value="InterPro"/>
</dbReference>
<keyword evidence="3" id="KW-0949">S-adenosyl-L-methionine</keyword>
<evidence type="ECO:0000313" key="7">
    <source>
        <dbReference type="EMBL" id="KAK7343821.1"/>
    </source>
</evidence>
<dbReference type="GO" id="GO:0046983">
    <property type="term" value="F:protein dimerization activity"/>
    <property type="evidence" value="ECO:0007669"/>
    <property type="project" value="InterPro"/>
</dbReference>
<evidence type="ECO:0000259" key="6">
    <source>
        <dbReference type="Pfam" id="PF08100"/>
    </source>
</evidence>
<dbReference type="Gene3D" id="3.40.50.150">
    <property type="entry name" value="Vaccinia Virus protein VP39"/>
    <property type="match status" value="1"/>
</dbReference>
<dbReference type="InterPro" id="IPR001077">
    <property type="entry name" value="COMT_C"/>
</dbReference>
<keyword evidence="8" id="KW-1185">Reference proteome</keyword>
<dbReference type="PANTHER" id="PTHR11746">
    <property type="entry name" value="O-METHYLTRANSFERASE"/>
    <property type="match status" value="1"/>
</dbReference>
<dbReference type="GO" id="GO:0032259">
    <property type="term" value="P:methylation"/>
    <property type="evidence" value="ECO:0007669"/>
    <property type="project" value="UniProtKB-KW"/>
</dbReference>
<dbReference type="InterPro" id="IPR036388">
    <property type="entry name" value="WH-like_DNA-bd_sf"/>
</dbReference>
<dbReference type="EMBL" id="JAYMYQ010000003">
    <property type="protein sequence ID" value="KAK7343821.1"/>
    <property type="molecule type" value="Genomic_DNA"/>
</dbReference>
<keyword evidence="2" id="KW-0808">Transferase</keyword>
<dbReference type="InterPro" id="IPR016461">
    <property type="entry name" value="COMT-like"/>
</dbReference>